<dbReference type="InterPro" id="IPR024937">
    <property type="entry name" value="Domain_X"/>
</dbReference>
<dbReference type="GO" id="GO:0005739">
    <property type="term" value="C:mitochondrion"/>
    <property type="evidence" value="ECO:0007669"/>
    <property type="project" value="UniProtKB-ARBA"/>
</dbReference>
<keyword evidence="1" id="KW-1133">Transmembrane helix</keyword>
<dbReference type="PANTHER" id="PTHR34047">
    <property type="entry name" value="NUCLEAR INTRON MATURASE 1, MITOCHONDRIAL-RELATED"/>
    <property type="match status" value="1"/>
</dbReference>
<keyword evidence="1" id="KW-0472">Membrane</keyword>
<feature type="domain" description="Domain X" evidence="2">
    <location>
        <begin position="423"/>
        <end position="533"/>
    </location>
</feature>
<dbReference type="EMBL" id="KP686077">
    <property type="protein sequence ID" value="AKL82464.1"/>
    <property type="molecule type" value="Genomic_DNA"/>
</dbReference>
<geneLocation type="chloroplast" evidence="3"/>
<dbReference type="InterPro" id="IPR043502">
    <property type="entry name" value="DNA/RNA_pol_sf"/>
</dbReference>
<name>A0A0G3VSH7_9EUGL</name>
<sequence>MFIIVRINYVFFFMFFGFYNNLGRRMVKCSSCYLVDFWNLKDPVLKNWKSLSLSPRTFNLSSKFIKLKYDCFVNRVSIIDRVYEILLDPDFIYFSYTQLTSFSKGVRGLFALSNLEYEIVINTINSLKFFSFDFNVKNNDMSNNFYLVYLKNKIIEKSVFFILEAIYEPIFFQNNFGFRSLFNAHDCLYYISREFNNMNWFISGTIKSCFFELDQTIVIGNLKKRVRDKQFLNLVSQFLRAGYVNNMKSIKDSFVGNVNGSILSNIFLNVFLHEFDSYVVEILLNSYYCNIYRESDNYVICKRLRSELFYNIRKYSLTKSKFYFEKFSYMKFTIIKHQRFHDYKRISYVRYVDDWFISLAGSYTDSLKLRDLCISFFVKLKCRLSLITFSVVPSYRGCFFIGFHISVVKKVKYLNKKQDFYQLSFNVPIKRVLDKLVLNKLLLNVNNEVYKSIPYFKWYSYSRLELLNSYNSIYNLFVRFYSPANNIKRFRVLLWYLLRSSMAKLVAAKYKLKSSAAVFKKYGRFFERFVIRNDFNYGSKFIDWHEEILFEPKFKFAKSLSTRFLDF</sequence>
<keyword evidence="3" id="KW-0150">Chloroplast</keyword>
<dbReference type="GO" id="GO:0006397">
    <property type="term" value="P:mRNA processing"/>
    <property type="evidence" value="ECO:0007669"/>
    <property type="project" value="InterPro"/>
</dbReference>
<feature type="transmembrane region" description="Helical" evidence="1">
    <location>
        <begin position="7"/>
        <end position="23"/>
    </location>
</feature>
<dbReference type="RefSeq" id="YP_009145552.1">
    <property type="nucleotide sequence ID" value="NC_027288.1"/>
</dbReference>
<proteinExistence type="predicted"/>
<evidence type="ECO:0000259" key="2">
    <source>
        <dbReference type="Pfam" id="PF01348"/>
    </source>
</evidence>
<dbReference type="GeneID" id="24571509"/>
<keyword evidence="1" id="KW-0812">Transmembrane</keyword>
<organism evidence="3">
    <name type="scientific">Trachelomonas volvocina</name>
    <dbReference type="NCBI Taxonomy" id="103340"/>
    <lineage>
        <taxon>Eukaryota</taxon>
        <taxon>Discoba</taxon>
        <taxon>Euglenozoa</taxon>
        <taxon>Euglenida</taxon>
        <taxon>Spirocuta</taxon>
        <taxon>Euglenophyceae</taxon>
        <taxon>Euglenales</taxon>
        <taxon>Euglenaceae</taxon>
        <taxon>Trachelomonas</taxon>
    </lineage>
</organism>
<keyword evidence="3" id="KW-0934">Plastid</keyword>
<dbReference type="Pfam" id="PF01348">
    <property type="entry name" value="Intron_maturas2"/>
    <property type="match status" value="1"/>
</dbReference>
<dbReference type="InterPro" id="IPR051083">
    <property type="entry name" value="GrpII_Intron_Splice-Mob/Def"/>
</dbReference>
<accession>A0A0G3VSH7</accession>
<evidence type="ECO:0000313" key="3">
    <source>
        <dbReference type="EMBL" id="AKL82464.1"/>
    </source>
</evidence>
<protein>
    <recommendedName>
        <fullName evidence="2">Domain X domain-containing protein</fullName>
    </recommendedName>
</protein>
<dbReference type="PANTHER" id="PTHR34047:SF2">
    <property type="entry name" value="NUCLEAR INTRON MATURASE 1, MITOCHONDRIAL"/>
    <property type="match status" value="1"/>
</dbReference>
<dbReference type="AlphaFoldDB" id="A0A0G3VSH7"/>
<reference evidence="3" key="1">
    <citation type="journal article" date="2015" name="J. Eukaryot. Microbiol.">
        <title>Chloroplast Genome Evolution in the Euglenaceae.</title>
        <authorList>
            <person name="Bennett M.S."/>
            <person name="Triemer R.E."/>
        </authorList>
    </citation>
    <scope>NUCLEOTIDE SEQUENCE</scope>
    <source>
        <strain evidence="3">UTEX 1327</strain>
    </source>
</reference>
<evidence type="ECO:0000256" key="1">
    <source>
        <dbReference type="SAM" id="Phobius"/>
    </source>
</evidence>
<dbReference type="SUPFAM" id="SSF56672">
    <property type="entry name" value="DNA/RNA polymerases"/>
    <property type="match status" value="1"/>
</dbReference>
<dbReference type="CDD" id="cd01651">
    <property type="entry name" value="RT_G2_intron"/>
    <property type="match status" value="1"/>
</dbReference>